<dbReference type="AlphaFoldDB" id="A0A9P6XC38"/>
<keyword evidence="5" id="KW-1185">Reference proteome</keyword>
<feature type="domain" description="Enoyl reductase (ER)" evidence="3">
    <location>
        <begin position="10"/>
        <end position="328"/>
    </location>
</feature>
<evidence type="ECO:0000259" key="3">
    <source>
        <dbReference type="SMART" id="SM00829"/>
    </source>
</evidence>
<keyword evidence="1" id="KW-0521">NADP</keyword>
<dbReference type="InterPro" id="IPR020843">
    <property type="entry name" value="ER"/>
</dbReference>
<dbReference type="InterPro" id="IPR011032">
    <property type="entry name" value="GroES-like_sf"/>
</dbReference>
<gene>
    <name evidence="4" type="ORF">G6F64_004655</name>
</gene>
<dbReference type="InterPro" id="IPR036291">
    <property type="entry name" value="NAD(P)-bd_dom_sf"/>
</dbReference>
<keyword evidence="2" id="KW-0560">Oxidoreductase</keyword>
<evidence type="ECO:0000313" key="4">
    <source>
        <dbReference type="EMBL" id="KAG1310315.1"/>
    </source>
</evidence>
<protein>
    <recommendedName>
        <fullName evidence="3">Enoyl reductase (ER) domain-containing protein</fullName>
    </recommendedName>
</protein>
<dbReference type="CDD" id="cd05276">
    <property type="entry name" value="p53_inducible_oxidoreductase"/>
    <property type="match status" value="1"/>
</dbReference>
<dbReference type="Gene3D" id="3.40.50.720">
    <property type="entry name" value="NAD(P)-binding Rossmann-like Domain"/>
    <property type="match status" value="1"/>
</dbReference>
<dbReference type="SUPFAM" id="SSF51735">
    <property type="entry name" value="NAD(P)-binding Rossmann-fold domains"/>
    <property type="match status" value="1"/>
</dbReference>
<dbReference type="Pfam" id="PF08240">
    <property type="entry name" value="ADH_N"/>
    <property type="match status" value="1"/>
</dbReference>
<dbReference type="PANTHER" id="PTHR48106">
    <property type="entry name" value="QUINONE OXIDOREDUCTASE PIG3-RELATED"/>
    <property type="match status" value="1"/>
</dbReference>
<dbReference type="Pfam" id="PF00107">
    <property type="entry name" value="ADH_zinc_N"/>
    <property type="match status" value="1"/>
</dbReference>
<dbReference type="PANTHER" id="PTHR48106:SF18">
    <property type="entry name" value="QUINONE OXIDOREDUCTASE PIG3"/>
    <property type="match status" value="1"/>
</dbReference>
<dbReference type="GO" id="GO:0070402">
    <property type="term" value="F:NADPH binding"/>
    <property type="evidence" value="ECO:0007669"/>
    <property type="project" value="TreeGrafter"/>
</dbReference>
<accession>A0A9P6XC38</accession>
<dbReference type="GO" id="GO:0016651">
    <property type="term" value="F:oxidoreductase activity, acting on NAD(P)H"/>
    <property type="evidence" value="ECO:0007669"/>
    <property type="project" value="TreeGrafter"/>
</dbReference>
<proteinExistence type="predicted"/>
<dbReference type="SMART" id="SM00829">
    <property type="entry name" value="PKS_ER"/>
    <property type="match status" value="1"/>
</dbReference>
<reference evidence="4" key="1">
    <citation type="journal article" date="2020" name="Microb. Genom.">
        <title>Genetic diversity of clinical and environmental Mucorales isolates obtained from an investigation of mucormycosis cases among solid organ transplant recipients.</title>
        <authorList>
            <person name="Nguyen M.H."/>
            <person name="Kaul D."/>
            <person name="Muto C."/>
            <person name="Cheng S.J."/>
            <person name="Richter R.A."/>
            <person name="Bruno V.M."/>
            <person name="Liu G."/>
            <person name="Beyhan S."/>
            <person name="Sundermann A.J."/>
            <person name="Mounaud S."/>
            <person name="Pasculle A.W."/>
            <person name="Nierman W.C."/>
            <person name="Driscoll E."/>
            <person name="Cumbie R."/>
            <person name="Clancy C.J."/>
            <person name="Dupont C.L."/>
        </authorList>
    </citation>
    <scope>NUCLEOTIDE SEQUENCE</scope>
    <source>
        <strain evidence="4">GL11</strain>
    </source>
</reference>
<dbReference type="Gene3D" id="3.90.180.10">
    <property type="entry name" value="Medium-chain alcohol dehydrogenases, catalytic domain"/>
    <property type="match status" value="1"/>
</dbReference>
<comment type="caution">
    <text evidence="4">The sequence shown here is derived from an EMBL/GenBank/DDBJ whole genome shotgun (WGS) entry which is preliminary data.</text>
</comment>
<dbReference type="InterPro" id="IPR014189">
    <property type="entry name" value="Quinone_OxRdtase_PIG3"/>
</dbReference>
<evidence type="ECO:0000256" key="1">
    <source>
        <dbReference type="ARBA" id="ARBA00022857"/>
    </source>
</evidence>
<dbReference type="NCBIfam" id="TIGR02824">
    <property type="entry name" value="quinone_pig3"/>
    <property type="match status" value="1"/>
</dbReference>
<organism evidence="4 5">
    <name type="scientific">Rhizopus oryzae</name>
    <name type="common">Mucormycosis agent</name>
    <name type="synonym">Rhizopus arrhizus var. delemar</name>
    <dbReference type="NCBI Taxonomy" id="64495"/>
    <lineage>
        <taxon>Eukaryota</taxon>
        <taxon>Fungi</taxon>
        <taxon>Fungi incertae sedis</taxon>
        <taxon>Mucoromycota</taxon>
        <taxon>Mucoromycotina</taxon>
        <taxon>Mucoromycetes</taxon>
        <taxon>Mucorales</taxon>
        <taxon>Mucorineae</taxon>
        <taxon>Rhizopodaceae</taxon>
        <taxon>Rhizopus</taxon>
    </lineage>
</organism>
<evidence type="ECO:0000256" key="2">
    <source>
        <dbReference type="ARBA" id="ARBA00023002"/>
    </source>
</evidence>
<dbReference type="InterPro" id="IPR013154">
    <property type="entry name" value="ADH-like_N"/>
</dbReference>
<evidence type="ECO:0000313" key="5">
    <source>
        <dbReference type="Proteomes" id="UP000716291"/>
    </source>
</evidence>
<dbReference type="Proteomes" id="UP000716291">
    <property type="component" value="Unassembled WGS sequence"/>
</dbReference>
<dbReference type="EMBL" id="JAANQT010000524">
    <property type="protein sequence ID" value="KAG1310315.1"/>
    <property type="molecule type" value="Genomic_DNA"/>
</dbReference>
<sequence>MRAVLVKQPGDSSQLTLGEYETPVPKATEILVKVKCFALNRMDIVQREGKYPVPPGGSPLLGVEVSGTVEAIGENVSQFKLGDEVFGLMPGGGYAEYAVIHESLAMHKPEKLSFEEAAAIPETWFTAYQALFFVGQLQKGEDVLIHAGASGVGIAAIQLAKDAGAKNVYVTVGSDEKVKFCESLGATKGINYKTQKWGDEIQKLTDKKGVDLIIDVIGKDYWEQNMESVAVDGRMVILAFMSGPVVDSVNLGTILRKRITILGSNLRARTVEYQQKLRNEIYNNAVLNHFAKGDGKLKLFVDKIFKWDDIIEAHKYLESNQSMGKIVVQVTSNNE</sequence>
<dbReference type="InterPro" id="IPR013149">
    <property type="entry name" value="ADH-like_C"/>
</dbReference>
<dbReference type="SUPFAM" id="SSF50129">
    <property type="entry name" value="GroES-like"/>
    <property type="match status" value="1"/>
</dbReference>
<name>A0A9P6XC38_RHIOR</name>